<dbReference type="PATRIC" id="fig|1619039.3.peg.728"/>
<evidence type="ECO:0000256" key="4">
    <source>
        <dbReference type="ARBA" id="ARBA00023015"/>
    </source>
</evidence>
<feature type="domain" description="ATP-cone" evidence="8">
    <location>
        <begin position="49"/>
        <end position="139"/>
    </location>
</feature>
<keyword evidence="4 7" id="KW-0805">Transcription regulation</keyword>
<evidence type="ECO:0000313" key="9">
    <source>
        <dbReference type="EMBL" id="KKS56870.1"/>
    </source>
</evidence>
<keyword evidence="3 7" id="KW-0067">ATP-binding</keyword>
<comment type="caution">
    <text evidence="9">The sequence shown here is derived from an EMBL/GenBank/DDBJ whole genome shotgun (WGS) entry which is preliminary data.</text>
</comment>
<sequence length="167" mass="19920">MHCPVCNYKDTKVIDSRLSQDGSTIRRRRECFKCQYRFSTLEETEILDLTVVKRDGRREPYSREKITKGLFRALEKRSYTNDSLASLIHSIERDIQKKRKREIKSAEIGEIVANRLKNFDKVAYIRFASVYRAFEDVDTFKKELEILSRHKNQLQKKIVRKKRGKML</sequence>
<evidence type="ECO:0000256" key="7">
    <source>
        <dbReference type="HAMAP-Rule" id="MF_00440"/>
    </source>
</evidence>
<proteinExistence type="inferred from homology"/>
<dbReference type="InterPro" id="IPR005144">
    <property type="entry name" value="ATP-cone_dom"/>
</dbReference>
<name>A0A0G1A773_9BACT</name>
<dbReference type="PANTHER" id="PTHR30455">
    <property type="entry name" value="TRANSCRIPTIONAL REPRESSOR NRDR"/>
    <property type="match status" value="1"/>
</dbReference>
<evidence type="ECO:0000259" key="8">
    <source>
        <dbReference type="PROSITE" id="PS51161"/>
    </source>
</evidence>
<dbReference type="NCBIfam" id="TIGR00244">
    <property type="entry name" value="transcriptional regulator NrdR"/>
    <property type="match status" value="1"/>
</dbReference>
<keyword evidence="5 7" id="KW-0238">DNA-binding</keyword>
<keyword evidence="1 7" id="KW-0678">Repressor</keyword>
<dbReference type="InterPro" id="IPR003796">
    <property type="entry name" value="RNR_NrdR-like"/>
</dbReference>
<comment type="function">
    <text evidence="7">Negatively regulates transcription of bacterial ribonucleotide reductase nrd genes and operons by binding to NrdR-boxes.</text>
</comment>
<dbReference type="InterPro" id="IPR055173">
    <property type="entry name" value="NrdR-like_N"/>
</dbReference>
<dbReference type="GO" id="GO:0005524">
    <property type="term" value="F:ATP binding"/>
    <property type="evidence" value="ECO:0007669"/>
    <property type="project" value="UniProtKB-UniRule"/>
</dbReference>
<keyword evidence="7" id="KW-0862">Zinc</keyword>
<dbReference type="GO" id="GO:0045892">
    <property type="term" value="P:negative regulation of DNA-templated transcription"/>
    <property type="evidence" value="ECO:0007669"/>
    <property type="project" value="UniProtKB-UniRule"/>
</dbReference>
<dbReference type="Pfam" id="PF22811">
    <property type="entry name" value="Zn_ribbon_NrdR"/>
    <property type="match status" value="1"/>
</dbReference>
<evidence type="ECO:0000256" key="3">
    <source>
        <dbReference type="ARBA" id="ARBA00022840"/>
    </source>
</evidence>
<dbReference type="PROSITE" id="PS51161">
    <property type="entry name" value="ATP_CONE"/>
    <property type="match status" value="1"/>
</dbReference>
<evidence type="ECO:0000256" key="6">
    <source>
        <dbReference type="ARBA" id="ARBA00023163"/>
    </source>
</evidence>
<evidence type="ECO:0000256" key="5">
    <source>
        <dbReference type="ARBA" id="ARBA00023125"/>
    </source>
</evidence>
<dbReference type="HAMAP" id="MF_00440">
    <property type="entry name" value="NrdR"/>
    <property type="match status" value="1"/>
</dbReference>
<dbReference type="EMBL" id="LCDO01000005">
    <property type="protein sequence ID" value="KKS56870.1"/>
    <property type="molecule type" value="Genomic_DNA"/>
</dbReference>
<evidence type="ECO:0000313" key="10">
    <source>
        <dbReference type="Proteomes" id="UP000034837"/>
    </source>
</evidence>
<evidence type="ECO:0000256" key="2">
    <source>
        <dbReference type="ARBA" id="ARBA00022741"/>
    </source>
</evidence>
<reference evidence="9 10" key="1">
    <citation type="journal article" date="2015" name="Nature">
        <title>rRNA introns, odd ribosomes, and small enigmatic genomes across a large radiation of phyla.</title>
        <authorList>
            <person name="Brown C.T."/>
            <person name="Hug L.A."/>
            <person name="Thomas B.C."/>
            <person name="Sharon I."/>
            <person name="Castelle C.J."/>
            <person name="Singh A."/>
            <person name="Wilkins M.J."/>
            <person name="Williams K.H."/>
            <person name="Banfield J.F."/>
        </authorList>
    </citation>
    <scope>NUCLEOTIDE SEQUENCE [LARGE SCALE GENOMIC DNA]</scope>
</reference>
<dbReference type="GO" id="GO:0008270">
    <property type="term" value="F:zinc ion binding"/>
    <property type="evidence" value="ECO:0007669"/>
    <property type="project" value="UniProtKB-UniRule"/>
</dbReference>
<dbReference type="AlphaFoldDB" id="A0A0G1A773"/>
<keyword evidence="6 7" id="KW-0804">Transcription</keyword>
<organism evidence="9 10">
    <name type="scientific">Candidatus Magasanikbacteria bacterium GW2011_GWA2_42_32</name>
    <dbReference type="NCBI Taxonomy" id="1619039"/>
    <lineage>
        <taxon>Bacteria</taxon>
        <taxon>Candidatus Magasanikiibacteriota</taxon>
    </lineage>
</organism>
<dbReference type="Pfam" id="PF03477">
    <property type="entry name" value="ATP-cone"/>
    <property type="match status" value="1"/>
</dbReference>
<comment type="similarity">
    <text evidence="7">Belongs to the NrdR family.</text>
</comment>
<feature type="zinc finger region" evidence="7">
    <location>
        <begin position="3"/>
        <end position="34"/>
    </location>
</feature>
<protein>
    <recommendedName>
        <fullName evidence="7">Transcriptional repressor NrdR</fullName>
    </recommendedName>
</protein>
<gene>
    <name evidence="7" type="primary">nrdR</name>
    <name evidence="9" type="ORF">UV20_C0005G0035</name>
</gene>
<keyword evidence="7" id="KW-0479">Metal-binding</keyword>
<accession>A0A0G1A773</accession>
<comment type="cofactor">
    <cofactor evidence="7">
        <name>Zn(2+)</name>
        <dbReference type="ChEBI" id="CHEBI:29105"/>
    </cofactor>
    <text evidence="7">Binds 1 zinc ion.</text>
</comment>
<evidence type="ECO:0000256" key="1">
    <source>
        <dbReference type="ARBA" id="ARBA00022491"/>
    </source>
</evidence>
<dbReference type="Proteomes" id="UP000034837">
    <property type="component" value="Unassembled WGS sequence"/>
</dbReference>
<keyword evidence="2 7" id="KW-0547">Nucleotide-binding</keyword>
<dbReference type="PANTHER" id="PTHR30455:SF2">
    <property type="entry name" value="TRANSCRIPTIONAL REPRESSOR NRDR"/>
    <property type="match status" value="1"/>
</dbReference>
<keyword evidence="7" id="KW-0863">Zinc-finger</keyword>
<dbReference type="GO" id="GO:0003677">
    <property type="term" value="F:DNA binding"/>
    <property type="evidence" value="ECO:0007669"/>
    <property type="project" value="UniProtKB-KW"/>
</dbReference>